<protein>
    <recommendedName>
        <fullName evidence="1">DUF2520 domain-containing protein</fullName>
    </recommendedName>
</protein>
<dbReference type="PANTHER" id="PTHR40459:SF1">
    <property type="entry name" value="CONSERVED HYPOTHETICAL ALANINE AND LEUCINE RICH PROTEIN"/>
    <property type="match status" value="1"/>
</dbReference>
<evidence type="ECO:0000313" key="2">
    <source>
        <dbReference type="EMBL" id="KPJ74204.1"/>
    </source>
</evidence>
<evidence type="ECO:0000313" key="3">
    <source>
        <dbReference type="Proteomes" id="UP000051012"/>
    </source>
</evidence>
<dbReference type="InterPro" id="IPR036291">
    <property type="entry name" value="NAD(P)-bd_dom_sf"/>
</dbReference>
<dbReference type="InterPro" id="IPR037108">
    <property type="entry name" value="TM1727-like_C_sf"/>
</dbReference>
<dbReference type="InterPro" id="IPR008927">
    <property type="entry name" value="6-PGluconate_DH-like_C_sf"/>
</dbReference>
<dbReference type="PANTHER" id="PTHR40459">
    <property type="entry name" value="CONSERVED HYPOTHETICAL ALANINE AND LEUCINE RICH PROTEIN"/>
    <property type="match status" value="1"/>
</dbReference>
<dbReference type="AlphaFoldDB" id="A0A0S7YJ13"/>
<sequence length="274" mass="31568">MKIGLIGCGKVGTTLFYLLKKNNRIVGVYDTNKRHEKNALRLLHINKNLPLRELCMGSDVLFIATTDGQILPAYKRIKPFLHTKKYIYHFSGLLPAEIFPKTKNILRCSIHPFATFPKIVIPPRKHYILFTQGDREAQQVAKRIFSKEHFTLHNISKSKKPLYHLLGVFSSNLIVGLVSAIDELARRMDWKEDDMSAVVLPLIEETLYNIRNYKIKNALSGPLERGDVKIVRQHLKMLTGNKTLQNTYKVLSLNILKNILKAKKKKEIEKLLKE</sequence>
<dbReference type="SUPFAM" id="SSF48179">
    <property type="entry name" value="6-phosphogluconate dehydrogenase C-terminal domain-like"/>
    <property type="match status" value="1"/>
</dbReference>
<dbReference type="Proteomes" id="UP000051012">
    <property type="component" value="Unassembled WGS sequence"/>
</dbReference>
<proteinExistence type="predicted"/>
<dbReference type="Gene3D" id="3.40.50.720">
    <property type="entry name" value="NAD(P)-binding Rossmann-like Domain"/>
    <property type="match status" value="1"/>
</dbReference>
<dbReference type="EMBL" id="LJNI01000011">
    <property type="protein sequence ID" value="KPJ74204.1"/>
    <property type="molecule type" value="Genomic_DNA"/>
</dbReference>
<organism evidence="2 3">
    <name type="scientific">candidate division TA06 bacterium DG_78</name>
    <dbReference type="NCBI Taxonomy" id="1703772"/>
    <lineage>
        <taxon>Bacteria</taxon>
        <taxon>Bacteria division TA06</taxon>
    </lineage>
</organism>
<comment type="caution">
    <text evidence="2">The sequence shown here is derived from an EMBL/GenBank/DDBJ whole genome shotgun (WGS) entry which is preliminary data.</text>
</comment>
<feature type="domain" description="DUF2520" evidence="1">
    <location>
        <begin position="130"/>
        <end position="254"/>
    </location>
</feature>
<gene>
    <name evidence="2" type="ORF">AMJ52_01410</name>
</gene>
<reference evidence="2 3" key="1">
    <citation type="journal article" date="2015" name="Microbiome">
        <title>Genomic resolution of linkages in carbon, nitrogen, and sulfur cycling among widespread estuary sediment bacteria.</title>
        <authorList>
            <person name="Baker B.J."/>
            <person name="Lazar C.S."/>
            <person name="Teske A.P."/>
            <person name="Dick G.J."/>
        </authorList>
    </citation>
    <scope>NUCLEOTIDE SEQUENCE [LARGE SCALE GENOMIC DNA]</scope>
    <source>
        <strain evidence="2">DG_78</strain>
    </source>
</reference>
<accession>A0A0S7YJ13</accession>
<dbReference type="Gene3D" id="1.10.1040.20">
    <property type="entry name" value="ProC-like, C-terminal domain"/>
    <property type="match status" value="1"/>
</dbReference>
<name>A0A0S7YJ13_UNCT6</name>
<dbReference type="InterPro" id="IPR018931">
    <property type="entry name" value="DUF2520"/>
</dbReference>
<dbReference type="Pfam" id="PF10728">
    <property type="entry name" value="DUF2520"/>
    <property type="match status" value="1"/>
</dbReference>
<evidence type="ECO:0000259" key="1">
    <source>
        <dbReference type="Pfam" id="PF10728"/>
    </source>
</evidence>
<dbReference type="SUPFAM" id="SSF51735">
    <property type="entry name" value="NAD(P)-binding Rossmann-fold domains"/>
    <property type="match status" value="1"/>
</dbReference>